<dbReference type="Gene3D" id="3.40.50.10750">
    <property type="entry name" value="Isocitrate/Isopropylmalate dehydrogenase-like"/>
    <property type="match status" value="1"/>
</dbReference>
<evidence type="ECO:0000256" key="8">
    <source>
        <dbReference type="ARBA" id="ARBA00031108"/>
    </source>
</evidence>
<evidence type="ECO:0000256" key="2">
    <source>
        <dbReference type="ARBA" id="ARBA00004989"/>
    </source>
</evidence>
<evidence type="ECO:0000256" key="1">
    <source>
        <dbReference type="ARBA" id="ARBA00000705"/>
    </source>
</evidence>
<dbReference type="Gene3D" id="3.40.50.10950">
    <property type="match status" value="1"/>
</dbReference>
<evidence type="ECO:0000313" key="11">
    <source>
        <dbReference type="Proteomes" id="UP000593594"/>
    </source>
</evidence>
<evidence type="ECO:0000259" key="9">
    <source>
        <dbReference type="Pfam" id="PF01515"/>
    </source>
</evidence>
<dbReference type="SUPFAM" id="SSF53659">
    <property type="entry name" value="Isocitrate/Isopropylmalate dehydrogenase-like"/>
    <property type="match status" value="1"/>
</dbReference>
<comment type="catalytic activity">
    <reaction evidence="1">
        <text>acetyl-CoA + phosphate = acetyl phosphate + CoA</text>
        <dbReference type="Rhea" id="RHEA:19521"/>
        <dbReference type="ChEBI" id="CHEBI:22191"/>
        <dbReference type="ChEBI" id="CHEBI:43474"/>
        <dbReference type="ChEBI" id="CHEBI:57287"/>
        <dbReference type="ChEBI" id="CHEBI:57288"/>
        <dbReference type="EC" id="2.3.1.8"/>
    </reaction>
</comment>
<organism evidence="10 11">
    <name type="scientific">Kaustia mangrovi</name>
    <dbReference type="NCBI Taxonomy" id="2593653"/>
    <lineage>
        <taxon>Bacteria</taxon>
        <taxon>Pseudomonadati</taxon>
        <taxon>Pseudomonadota</taxon>
        <taxon>Alphaproteobacteria</taxon>
        <taxon>Hyphomicrobiales</taxon>
        <taxon>Parvibaculaceae</taxon>
        <taxon>Kaustia</taxon>
    </lineage>
</organism>
<dbReference type="NCBIfam" id="NF007233">
    <property type="entry name" value="PRK09653.1"/>
    <property type="match status" value="1"/>
</dbReference>
<sequence>MKALEDIVCAARRSPQRIVLAEGEDDRIVEAAARAARDGIARPILLGRPRVIAETCATLGIDPDLFSLIDPTASALAEGYAEVYLGLRRHRGVDWEAAHAAVTDPLGFAAMMVRMGDADGTVGGAVATTADTIRTALQIIGRAPEVETVSSFFVMMLCEQHHILKGALIFADCSLNVEPTVDELADIAISSADSYRALVGNEPRVAMLSFSTSGSANHECVSRVADAAALVHSRRPELKVYGDVQFDSAIVPEISARKAPDSPIEGQANVLVFPNLDAANIGYKIAHRIGGAKAIGPILQGLAKPANDLSRGCDADDVYYAIAVTAVQALDLTCDAARPAV</sequence>
<dbReference type="GO" id="GO:0008959">
    <property type="term" value="F:phosphate acetyltransferase activity"/>
    <property type="evidence" value="ECO:0007669"/>
    <property type="project" value="UniProtKB-EC"/>
</dbReference>
<gene>
    <name evidence="10" type="primary">pta</name>
    <name evidence="10" type="ORF">HW532_01510</name>
</gene>
<evidence type="ECO:0000256" key="6">
    <source>
        <dbReference type="ARBA" id="ARBA00022679"/>
    </source>
</evidence>
<comment type="similarity">
    <text evidence="3">Belongs to the phosphate acetyltransferase and butyryltransferase family.</text>
</comment>
<dbReference type="PANTHER" id="PTHR43356">
    <property type="entry name" value="PHOSPHATE ACETYLTRANSFERASE"/>
    <property type="match status" value="1"/>
</dbReference>
<dbReference type="Proteomes" id="UP000593594">
    <property type="component" value="Chromosome"/>
</dbReference>
<proteinExistence type="inferred from homology"/>
<dbReference type="InterPro" id="IPR042113">
    <property type="entry name" value="P_AcTrfase_dom1"/>
</dbReference>
<keyword evidence="6 10" id="KW-0808">Transferase</keyword>
<accession>A0A7S8HAF4</accession>
<dbReference type="AlphaFoldDB" id="A0A7S8HAF4"/>
<evidence type="ECO:0000256" key="5">
    <source>
        <dbReference type="ARBA" id="ARBA00021528"/>
    </source>
</evidence>
<dbReference type="PIRSF" id="PIRSF000428">
    <property type="entry name" value="P_Ac_trans"/>
    <property type="match status" value="1"/>
</dbReference>
<dbReference type="RefSeq" id="WP_213162739.1">
    <property type="nucleotide sequence ID" value="NZ_CP058214.1"/>
</dbReference>
<dbReference type="InterPro" id="IPR042112">
    <property type="entry name" value="P_AcTrfase_dom2"/>
</dbReference>
<dbReference type="EMBL" id="CP058214">
    <property type="protein sequence ID" value="QPC41520.1"/>
    <property type="molecule type" value="Genomic_DNA"/>
</dbReference>
<name>A0A7S8HAF4_9HYPH</name>
<dbReference type="InterPro" id="IPR004614">
    <property type="entry name" value="P_AcTrfase"/>
</dbReference>
<dbReference type="NCBIfam" id="TIGR00651">
    <property type="entry name" value="pta"/>
    <property type="match status" value="1"/>
</dbReference>
<dbReference type="InterPro" id="IPR050500">
    <property type="entry name" value="Phos_Acetyltrans/Butyryltrans"/>
</dbReference>
<dbReference type="InterPro" id="IPR012147">
    <property type="entry name" value="P_Ac_Bu_trans"/>
</dbReference>
<comment type="pathway">
    <text evidence="2">Metabolic intermediate biosynthesis; acetyl-CoA biosynthesis; acetyl-CoA from acetate: step 2/2.</text>
</comment>
<protein>
    <recommendedName>
        <fullName evidence="5">Phosphate acetyltransferase</fullName>
        <ecNumber evidence="4">2.3.1.8</ecNumber>
    </recommendedName>
    <alternativeName>
        <fullName evidence="8">Phosphotransacetylase</fullName>
    </alternativeName>
</protein>
<reference evidence="10 11" key="1">
    <citation type="submission" date="2020-06" db="EMBL/GenBank/DDBJ databases">
        <title>Genome sequence of 2 isolates from Red Sea Mangroves.</title>
        <authorList>
            <person name="Sefrji F."/>
            <person name="Michoud G."/>
            <person name="Merlino G."/>
            <person name="Daffonchio D."/>
        </authorList>
    </citation>
    <scope>NUCLEOTIDE SEQUENCE [LARGE SCALE GENOMIC DNA]</scope>
    <source>
        <strain evidence="10 11">R1DC25</strain>
    </source>
</reference>
<dbReference type="Pfam" id="PF01515">
    <property type="entry name" value="PTA_PTB"/>
    <property type="match status" value="1"/>
</dbReference>
<dbReference type="EC" id="2.3.1.8" evidence="4"/>
<keyword evidence="11" id="KW-1185">Reference proteome</keyword>
<dbReference type="PANTHER" id="PTHR43356:SF3">
    <property type="entry name" value="PHOSPHATE ACETYLTRANSFERASE"/>
    <property type="match status" value="1"/>
</dbReference>
<evidence type="ECO:0000256" key="7">
    <source>
        <dbReference type="ARBA" id="ARBA00023315"/>
    </source>
</evidence>
<keyword evidence="7 10" id="KW-0012">Acyltransferase</keyword>
<dbReference type="KEGG" id="kmn:HW532_01510"/>
<evidence type="ECO:0000256" key="3">
    <source>
        <dbReference type="ARBA" id="ARBA00005656"/>
    </source>
</evidence>
<dbReference type="InterPro" id="IPR002505">
    <property type="entry name" value="PTA_PTB"/>
</dbReference>
<evidence type="ECO:0000313" key="10">
    <source>
        <dbReference type="EMBL" id="QPC41520.1"/>
    </source>
</evidence>
<evidence type="ECO:0000256" key="4">
    <source>
        <dbReference type="ARBA" id="ARBA00012707"/>
    </source>
</evidence>
<feature type="domain" description="Phosphate acetyl/butaryl transferase" evidence="9">
    <location>
        <begin position="4"/>
        <end position="326"/>
    </location>
</feature>